<dbReference type="EMBL" id="JASNQZ010000005">
    <property type="protein sequence ID" value="KAL0957645.1"/>
    <property type="molecule type" value="Genomic_DNA"/>
</dbReference>
<feature type="compositionally biased region" description="Basic and acidic residues" evidence="1">
    <location>
        <begin position="682"/>
        <end position="693"/>
    </location>
</feature>
<dbReference type="PROSITE" id="PS00109">
    <property type="entry name" value="PROTEIN_KINASE_TYR"/>
    <property type="match status" value="1"/>
</dbReference>
<evidence type="ECO:0000259" key="2">
    <source>
        <dbReference type="Pfam" id="PF17667"/>
    </source>
</evidence>
<evidence type="ECO:0000313" key="3">
    <source>
        <dbReference type="EMBL" id="KAL0957645.1"/>
    </source>
</evidence>
<evidence type="ECO:0000256" key="1">
    <source>
        <dbReference type="SAM" id="MobiDB-lite"/>
    </source>
</evidence>
<feature type="region of interest" description="Disordered" evidence="1">
    <location>
        <begin position="372"/>
        <end position="393"/>
    </location>
</feature>
<dbReference type="InterPro" id="IPR040976">
    <property type="entry name" value="Pkinase_fungal"/>
</dbReference>
<protein>
    <recommendedName>
        <fullName evidence="2">Fungal-type protein kinase domain-containing protein</fullName>
    </recommendedName>
</protein>
<accession>A0ABR3JQC3</accession>
<evidence type="ECO:0000313" key="4">
    <source>
        <dbReference type="Proteomes" id="UP001556367"/>
    </source>
</evidence>
<dbReference type="InterPro" id="IPR008266">
    <property type="entry name" value="Tyr_kinase_AS"/>
</dbReference>
<feature type="region of interest" description="Disordered" evidence="1">
    <location>
        <begin position="663"/>
        <end position="755"/>
    </location>
</feature>
<feature type="domain" description="Fungal-type protein kinase" evidence="2">
    <location>
        <begin position="261"/>
        <end position="497"/>
    </location>
</feature>
<dbReference type="InterPro" id="IPR011009">
    <property type="entry name" value="Kinase-like_dom_sf"/>
</dbReference>
<feature type="compositionally biased region" description="Polar residues" evidence="1">
    <location>
        <begin position="744"/>
        <end position="755"/>
    </location>
</feature>
<comment type="caution">
    <text evidence="3">The sequence shown here is derived from an EMBL/GenBank/DDBJ whole genome shotgun (WGS) entry which is preliminary data.</text>
</comment>
<dbReference type="SUPFAM" id="SSF56112">
    <property type="entry name" value="Protein kinase-like (PK-like)"/>
    <property type="match status" value="1"/>
</dbReference>
<keyword evidence="4" id="KW-1185">Reference proteome</keyword>
<proteinExistence type="predicted"/>
<sequence>MLPAAQRPGRIEFRDQRSKRLDHHPRYKDANVLPDIIAILVETAKKFDQLDDSASLSWHHLLSLIEEKSRADKKNGPAQCGTYLGYACQARPDIPAMYGVSFAPSGYIILYNDATGVENSKEFTLDDLKPLAYYIYALYSPPDRHDTRDTSITLSSRLFDPPCWTIDFNGVIYRDCHVTFVGAPHKRQTWIAVCDEPLAVIKDSWWDDGRNWDEGELFGLLHEKGPVPGWVQIRSTGRIPILRKDGPGYLETFSNTMGCFRKFKKRIVMSTYGQNLSRCGSVLEFLKAMYDVLEAHRFAALHRNILHRDISQDNILIHPIHPKGDDVPHMVGPRPKFIHEIMEGTEHAAPVAVLCDLDNGCELERAVARSPTFMSRHRSGRPDEDHRNPQRTGTPMYIARALCDVRFLKNVDYEPMPPIPEAIRVRYSAAHACDPPQLIRSLEDTDDTIHGSKHSTEVFRNIKGEQEKPFDERSSHYHTLFYHRARYDAESVYWVIVTFLVRARPSPRKLTTDPDRGILAENEQEQLLIQEDHAVDNVEPLQNLWKAFAQHRILETTEALAHYEKDFRATVFDQGPQAWKSVLHAELANLAPMLRELSVQVEPEYIYLQPDLDTNYKDHLHEAMQRILLKYILPMWDTDGIPLFKSIQRRVLILVRSQEWRPDDGWERTAKGQSHPGTRASKRNEDSHGEGSRASKRSRGNDGSTDDKGKSRENAGGGSRASQKSGKGSGSRGSKRGSGAGAGTSTIVTRSKSKK</sequence>
<reference evidence="4" key="1">
    <citation type="submission" date="2024-06" db="EMBL/GenBank/DDBJ databases">
        <title>Multi-omics analyses provide insights into the biosynthesis of the anticancer antibiotic pleurotin in Hohenbuehelia grisea.</title>
        <authorList>
            <person name="Weaver J.A."/>
            <person name="Alberti F."/>
        </authorList>
    </citation>
    <scope>NUCLEOTIDE SEQUENCE [LARGE SCALE GENOMIC DNA]</scope>
    <source>
        <strain evidence="4">T-177</strain>
    </source>
</reference>
<dbReference type="Proteomes" id="UP001556367">
    <property type="component" value="Unassembled WGS sequence"/>
</dbReference>
<dbReference type="Gene3D" id="1.10.510.10">
    <property type="entry name" value="Transferase(Phosphotransferase) domain 1"/>
    <property type="match status" value="1"/>
</dbReference>
<name>A0ABR3JQC3_9AGAR</name>
<organism evidence="3 4">
    <name type="scientific">Hohenbuehelia grisea</name>
    <dbReference type="NCBI Taxonomy" id="104357"/>
    <lineage>
        <taxon>Eukaryota</taxon>
        <taxon>Fungi</taxon>
        <taxon>Dikarya</taxon>
        <taxon>Basidiomycota</taxon>
        <taxon>Agaricomycotina</taxon>
        <taxon>Agaricomycetes</taxon>
        <taxon>Agaricomycetidae</taxon>
        <taxon>Agaricales</taxon>
        <taxon>Pleurotineae</taxon>
        <taxon>Pleurotaceae</taxon>
        <taxon>Hohenbuehelia</taxon>
    </lineage>
</organism>
<gene>
    <name evidence="3" type="ORF">HGRIS_001427</name>
</gene>
<dbReference type="Pfam" id="PF17667">
    <property type="entry name" value="Pkinase_fungal"/>
    <property type="match status" value="1"/>
</dbReference>
<feature type="compositionally biased region" description="Gly residues" evidence="1">
    <location>
        <begin position="727"/>
        <end position="742"/>
    </location>
</feature>